<evidence type="ECO:0000256" key="2">
    <source>
        <dbReference type="ARBA" id="ARBA00023125"/>
    </source>
</evidence>
<proteinExistence type="predicted"/>
<organism evidence="5 6">
    <name type="scientific">Asticcacaulis machinosus</name>
    <dbReference type="NCBI Taxonomy" id="2984211"/>
    <lineage>
        <taxon>Bacteria</taxon>
        <taxon>Pseudomonadati</taxon>
        <taxon>Pseudomonadota</taxon>
        <taxon>Alphaproteobacteria</taxon>
        <taxon>Caulobacterales</taxon>
        <taxon>Caulobacteraceae</taxon>
        <taxon>Asticcacaulis</taxon>
    </lineage>
</organism>
<sequence length="253" mass="28215">MATSDGGFDWIDAEKDVRAYQVVGKSLLERIRAGEFRTAGKLPPERELAEAYSVGRAVIRDALVMLEVKGLVQSRQGSGIYITRRAYEVETSDAATPEAGIAASLLGPANPVDLLEAQQWLESHMAQIAASKITDKDIALIEQAYDDYAQAHLREARERLDMVFHLAIARATQNAEFTGMVSHLWHRRDNNPQWRALSARITDTVRRDQTAPDHRKIVDALRRRDSGGAFFAMWQLFEHVKNAALATGDDTSL</sequence>
<protein>
    <submittedName>
        <fullName evidence="5">FCD domain-containing protein</fullName>
    </submittedName>
</protein>
<dbReference type="CDD" id="cd07377">
    <property type="entry name" value="WHTH_GntR"/>
    <property type="match status" value="1"/>
</dbReference>
<evidence type="ECO:0000313" key="6">
    <source>
        <dbReference type="Proteomes" id="UP001218579"/>
    </source>
</evidence>
<reference evidence="5 6" key="1">
    <citation type="submission" date="2023-01" db="EMBL/GenBank/DDBJ databases">
        <title>Novel species of the genus Asticcacaulis isolated from rivers.</title>
        <authorList>
            <person name="Lu H."/>
        </authorList>
    </citation>
    <scope>NUCLEOTIDE SEQUENCE [LARGE SCALE GENOMIC DNA]</scope>
    <source>
        <strain evidence="5 6">LKC15W</strain>
    </source>
</reference>
<gene>
    <name evidence="5" type="ORF">PQU98_13905</name>
</gene>
<feature type="domain" description="HTH gntR-type" evidence="4">
    <location>
        <begin position="17"/>
        <end position="85"/>
    </location>
</feature>
<dbReference type="Gene3D" id="1.20.120.530">
    <property type="entry name" value="GntR ligand-binding domain-like"/>
    <property type="match status" value="1"/>
</dbReference>
<evidence type="ECO:0000256" key="1">
    <source>
        <dbReference type="ARBA" id="ARBA00023015"/>
    </source>
</evidence>
<dbReference type="Proteomes" id="UP001218579">
    <property type="component" value="Unassembled WGS sequence"/>
</dbReference>
<dbReference type="EMBL" id="JAQQKV010000003">
    <property type="protein sequence ID" value="MDC7677234.1"/>
    <property type="molecule type" value="Genomic_DNA"/>
</dbReference>
<dbReference type="SMART" id="SM00895">
    <property type="entry name" value="FCD"/>
    <property type="match status" value="1"/>
</dbReference>
<dbReference type="InterPro" id="IPR000524">
    <property type="entry name" value="Tscrpt_reg_HTH_GntR"/>
</dbReference>
<dbReference type="InterPro" id="IPR036390">
    <property type="entry name" value="WH_DNA-bd_sf"/>
</dbReference>
<evidence type="ECO:0000259" key="4">
    <source>
        <dbReference type="PROSITE" id="PS50949"/>
    </source>
</evidence>
<dbReference type="Gene3D" id="1.10.10.10">
    <property type="entry name" value="Winged helix-like DNA-binding domain superfamily/Winged helix DNA-binding domain"/>
    <property type="match status" value="1"/>
</dbReference>
<keyword evidence="1" id="KW-0805">Transcription regulation</keyword>
<dbReference type="PRINTS" id="PR00035">
    <property type="entry name" value="HTHGNTR"/>
</dbReference>
<accession>A0ABT5HLW4</accession>
<keyword evidence="2" id="KW-0238">DNA-binding</keyword>
<dbReference type="PANTHER" id="PTHR43537">
    <property type="entry name" value="TRANSCRIPTIONAL REGULATOR, GNTR FAMILY"/>
    <property type="match status" value="1"/>
</dbReference>
<dbReference type="PANTHER" id="PTHR43537:SF5">
    <property type="entry name" value="UXU OPERON TRANSCRIPTIONAL REGULATOR"/>
    <property type="match status" value="1"/>
</dbReference>
<dbReference type="InterPro" id="IPR036388">
    <property type="entry name" value="WH-like_DNA-bd_sf"/>
</dbReference>
<name>A0ABT5HLW4_9CAUL</name>
<evidence type="ECO:0000256" key="3">
    <source>
        <dbReference type="ARBA" id="ARBA00023163"/>
    </source>
</evidence>
<dbReference type="SUPFAM" id="SSF48008">
    <property type="entry name" value="GntR ligand-binding domain-like"/>
    <property type="match status" value="1"/>
</dbReference>
<keyword evidence="3" id="KW-0804">Transcription</keyword>
<dbReference type="Pfam" id="PF07729">
    <property type="entry name" value="FCD"/>
    <property type="match status" value="1"/>
</dbReference>
<dbReference type="SUPFAM" id="SSF46785">
    <property type="entry name" value="Winged helix' DNA-binding domain"/>
    <property type="match status" value="1"/>
</dbReference>
<dbReference type="InterPro" id="IPR008920">
    <property type="entry name" value="TF_FadR/GntR_C"/>
</dbReference>
<dbReference type="InterPro" id="IPR011711">
    <property type="entry name" value="GntR_C"/>
</dbReference>
<dbReference type="SMART" id="SM00345">
    <property type="entry name" value="HTH_GNTR"/>
    <property type="match status" value="1"/>
</dbReference>
<dbReference type="PROSITE" id="PS50949">
    <property type="entry name" value="HTH_GNTR"/>
    <property type="match status" value="1"/>
</dbReference>
<dbReference type="Pfam" id="PF00392">
    <property type="entry name" value="GntR"/>
    <property type="match status" value="1"/>
</dbReference>
<dbReference type="RefSeq" id="WP_272745561.1">
    <property type="nucleotide sequence ID" value="NZ_JAQQKV010000003.1"/>
</dbReference>
<evidence type="ECO:0000313" key="5">
    <source>
        <dbReference type="EMBL" id="MDC7677234.1"/>
    </source>
</evidence>
<comment type="caution">
    <text evidence="5">The sequence shown here is derived from an EMBL/GenBank/DDBJ whole genome shotgun (WGS) entry which is preliminary data.</text>
</comment>
<keyword evidence="6" id="KW-1185">Reference proteome</keyword>